<organism evidence="1 2">
    <name type="scientific">Nonomuraea helvata</name>
    <dbReference type="NCBI Taxonomy" id="37484"/>
    <lineage>
        <taxon>Bacteria</taxon>
        <taxon>Bacillati</taxon>
        <taxon>Actinomycetota</taxon>
        <taxon>Actinomycetes</taxon>
        <taxon>Streptosporangiales</taxon>
        <taxon>Streptosporangiaceae</taxon>
        <taxon>Nonomuraea</taxon>
    </lineage>
</organism>
<gene>
    <name evidence="1" type="ORF">ACFFSA_12320</name>
</gene>
<comment type="caution">
    <text evidence="1">The sequence shown here is derived from an EMBL/GenBank/DDBJ whole genome shotgun (WGS) entry which is preliminary data.</text>
</comment>
<accession>A0ABV5RZU0</accession>
<dbReference type="EMBL" id="JBHMBW010000011">
    <property type="protein sequence ID" value="MFB9623861.1"/>
    <property type="molecule type" value="Genomic_DNA"/>
</dbReference>
<evidence type="ECO:0000313" key="1">
    <source>
        <dbReference type="EMBL" id="MFB9623861.1"/>
    </source>
</evidence>
<dbReference type="Proteomes" id="UP001589532">
    <property type="component" value="Unassembled WGS sequence"/>
</dbReference>
<keyword evidence="2" id="KW-1185">Reference proteome</keyword>
<protein>
    <submittedName>
        <fullName evidence="1">Uncharacterized protein</fullName>
    </submittedName>
</protein>
<evidence type="ECO:0000313" key="2">
    <source>
        <dbReference type="Proteomes" id="UP001589532"/>
    </source>
</evidence>
<reference evidence="1 2" key="1">
    <citation type="submission" date="2024-09" db="EMBL/GenBank/DDBJ databases">
        <authorList>
            <person name="Sun Q."/>
            <person name="Mori K."/>
        </authorList>
    </citation>
    <scope>NUCLEOTIDE SEQUENCE [LARGE SCALE GENOMIC DNA]</scope>
    <source>
        <strain evidence="1 2">JCM 3143</strain>
    </source>
</reference>
<proteinExistence type="predicted"/>
<dbReference type="RefSeq" id="WP_344995013.1">
    <property type="nucleotide sequence ID" value="NZ_BAAAXV010000008.1"/>
</dbReference>
<name>A0ABV5RZU0_9ACTN</name>
<sequence>MLVRPVRVVVLERPLGGDEVPAHQLGEVAGEGTQLFADLLVELLRGDVGRDIGQLLALRSVRLAIGPAVPGAGAGGARTLGAVVA</sequence>